<evidence type="ECO:0000256" key="1">
    <source>
        <dbReference type="SAM" id="SignalP"/>
    </source>
</evidence>
<proteinExistence type="predicted"/>
<accession>A0A3A8EZN9</accession>
<dbReference type="RefSeq" id="WP_120369294.1">
    <property type="nucleotide sequence ID" value="NZ_RAXU01000003.1"/>
</dbReference>
<dbReference type="Pfam" id="PF13557">
    <property type="entry name" value="Phenol_MetA_deg"/>
    <property type="match status" value="1"/>
</dbReference>
<name>A0A3A8EZN9_9GAMM</name>
<keyword evidence="1" id="KW-0732">Signal</keyword>
<reference evidence="2 3" key="1">
    <citation type="submission" date="2018-09" db="EMBL/GenBank/DDBJ databases">
        <title>The draft genome of Acinetobacter spp. strains.</title>
        <authorList>
            <person name="Qin J."/>
            <person name="Feng Y."/>
            <person name="Zong Z."/>
        </authorList>
    </citation>
    <scope>NUCLEOTIDE SEQUENCE [LARGE SCALE GENOMIC DNA]</scope>
    <source>
        <strain evidence="2 3">WCHAc060096</strain>
    </source>
</reference>
<dbReference type="EMBL" id="RAXU01000003">
    <property type="protein sequence ID" value="RKG35524.1"/>
    <property type="molecule type" value="Genomic_DNA"/>
</dbReference>
<sequence length="312" mass="34530">MKIFLKYGLVPITLCLSISQQIYAVEGASGRPSTGMQVVPLNAVLPSEEGGILSLVSVYYDGSLNASKQVPIAGQLVGGIDYQLSYNLLNGVFIWKTSPQWTFATSVGVPVQYTNIRSYVNDREKQESATKIGDVMFSPIIANYHINPIMHVLFGVNVYAPTGSYDVNKLSNASQNTWTFVPNMAMTTILPRLKAEITANMGYEFYTKNEATDYKNGEMFRLDLLGLKRFESGLGFGVVGGMIYQTTDDDSRFSDRLDGFKGRSYGVGPILTYEKKLGQDYSLSLSARGVHEFDVKNRPEGTAYQLNLSLQY</sequence>
<dbReference type="AlphaFoldDB" id="A0A3A8EZN9"/>
<dbReference type="Proteomes" id="UP000269001">
    <property type="component" value="Unassembled WGS sequence"/>
</dbReference>
<comment type="caution">
    <text evidence="2">The sequence shown here is derived from an EMBL/GenBank/DDBJ whole genome shotgun (WGS) entry which is preliminary data.</text>
</comment>
<keyword evidence="3" id="KW-1185">Reference proteome</keyword>
<protein>
    <submittedName>
        <fullName evidence="2">Transporter</fullName>
    </submittedName>
</protein>
<evidence type="ECO:0000313" key="2">
    <source>
        <dbReference type="EMBL" id="RKG35524.1"/>
    </source>
</evidence>
<evidence type="ECO:0000313" key="3">
    <source>
        <dbReference type="Proteomes" id="UP000269001"/>
    </source>
</evidence>
<feature type="signal peptide" evidence="1">
    <location>
        <begin position="1"/>
        <end position="24"/>
    </location>
</feature>
<feature type="chain" id="PRO_5017226510" evidence="1">
    <location>
        <begin position="25"/>
        <end position="312"/>
    </location>
</feature>
<dbReference type="InterPro" id="IPR025737">
    <property type="entry name" value="FApF"/>
</dbReference>
<gene>
    <name evidence="2" type="ORF">D7V21_04255</name>
</gene>
<organism evidence="2 3">
    <name type="scientific">Acinetobacter guerrae</name>
    <dbReference type="NCBI Taxonomy" id="1843371"/>
    <lineage>
        <taxon>Bacteria</taxon>
        <taxon>Pseudomonadati</taxon>
        <taxon>Pseudomonadota</taxon>
        <taxon>Gammaproteobacteria</taxon>
        <taxon>Moraxellales</taxon>
        <taxon>Moraxellaceae</taxon>
        <taxon>Acinetobacter</taxon>
    </lineage>
</organism>